<accession>A0A8T2JLZ7</accession>
<gene>
    <name evidence="1" type="ORF">GDO86_009521</name>
</gene>
<evidence type="ECO:0000313" key="2">
    <source>
        <dbReference type="Proteomes" id="UP000812440"/>
    </source>
</evidence>
<name>A0A8T2JLZ7_9PIPI</name>
<reference evidence="1" key="1">
    <citation type="thesis" date="2020" institute="ProQuest LLC" country="789 East Eisenhower Parkway, Ann Arbor, MI, USA">
        <title>Comparative Genomics and Chromosome Evolution.</title>
        <authorList>
            <person name="Mudd A.B."/>
        </authorList>
    </citation>
    <scope>NUCLEOTIDE SEQUENCE</scope>
    <source>
        <strain evidence="1">Female2</strain>
        <tissue evidence="1">Blood</tissue>
    </source>
</reference>
<dbReference type="AlphaFoldDB" id="A0A8T2JLZ7"/>
<evidence type="ECO:0000313" key="1">
    <source>
        <dbReference type="EMBL" id="KAG8444360.1"/>
    </source>
</evidence>
<dbReference type="EMBL" id="JAACNH010000004">
    <property type="protein sequence ID" value="KAG8444360.1"/>
    <property type="molecule type" value="Genomic_DNA"/>
</dbReference>
<sequence>MFSAKTNIKKTRPNLNVKKKLQSDLIKECFSVPNIPWKQISVAKKPTSVNCIQFSAHSRSYDLSRVGMKRIKFVLQDNFLSQVVEDPTRKGALLDLVFEVE</sequence>
<dbReference type="Proteomes" id="UP000812440">
    <property type="component" value="Chromosome 5"/>
</dbReference>
<protein>
    <submittedName>
        <fullName evidence="1">Uncharacterized protein</fullName>
    </submittedName>
</protein>
<dbReference type="OrthoDB" id="6152807at2759"/>
<comment type="caution">
    <text evidence="1">The sequence shown here is derived from an EMBL/GenBank/DDBJ whole genome shotgun (WGS) entry which is preliminary data.</text>
</comment>
<proteinExistence type="predicted"/>
<keyword evidence="2" id="KW-1185">Reference proteome</keyword>
<organism evidence="1 2">
    <name type="scientific">Hymenochirus boettgeri</name>
    <name type="common">Congo dwarf clawed frog</name>
    <dbReference type="NCBI Taxonomy" id="247094"/>
    <lineage>
        <taxon>Eukaryota</taxon>
        <taxon>Metazoa</taxon>
        <taxon>Chordata</taxon>
        <taxon>Craniata</taxon>
        <taxon>Vertebrata</taxon>
        <taxon>Euteleostomi</taxon>
        <taxon>Amphibia</taxon>
        <taxon>Batrachia</taxon>
        <taxon>Anura</taxon>
        <taxon>Pipoidea</taxon>
        <taxon>Pipidae</taxon>
        <taxon>Pipinae</taxon>
        <taxon>Hymenochirus</taxon>
    </lineage>
</organism>